<evidence type="ECO:0000313" key="1">
    <source>
        <dbReference type="EMBL" id="KAK7255425.1"/>
    </source>
</evidence>
<reference evidence="1 2" key="1">
    <citation type="submission" date="2024-01" db="EMBL/GenBank/DDBJ databases">
        <title>The genomes of 5 underutilized Papilionoideae crops provide insights into root nodulation and disease resistanc.</title>
        <authorList>
            <person name="Yuan L."/>
        </authorList>
    </citation>
    <scope>NUCLEOTIDE SEQUENCE [LARGE SCALE GENOMIC DNA]</scope>
    <source>
        <strain evidence="1">ZHUSHIDOU_FW_LH</strain>
        <tissue evidence="1">Leaf</tissue>
    </source>
</reference>
<comment type="caution">
    <text evidence="1">The sequence shown here is derived from an EMBL/GenBank/DDBJ whole genome shotgun (WGS) entry which is preliminary data.</text>
</comment>
<dbReference type="EMBL" id="JAYWIO010000006">
    <property type="protein sequence ID" value="KAK7255425.1"/>
    <property type="molecule type" value="Genomic_DNA"/>
</dbReference>
<keyword evidence="2" id="KW-1185">Reference proteome</keyword>
<evidence type="ECO:0000313" key="2">
    <source>
        <dbReference type="Proteomes" id="UP001372338"/>
    </source>
</evidence>
<organism evidence="1 2">
    <name type="scientific">Crotalaria pallida</name>
    <name type="common">Smooth rattlebox</name>
    <name type="synonym">Crotalaria striata</name>
    <dbReference type="NCBI Taxonomy" id="3830"/>
    <lineage>
        <taxon>Eukaryota</taxon>
        <taxon>Viridiplantae</taxon>
        <taxon>Streptophyta</taxon>
        <taxon>Embryophyta</taxon>
        <taxon>Tracheophyta</taxon>
        <taxon>Spermatophyta</taxon>
        <taxon>Magnoliopsida</taxon>
        <taxon>eudicotyledons</taxon>
        <taxon>Gunneridae</taxon>
        <taxon>Pentapetalae</taxon>
        <taxon>rosids</taxon>
        <taxon>fabids</taxon>
        <taxon>Fabales</taxon>
        <taxon>Fabaceae</taxon>
        <taxon>Papilionoideae</taxon>
        <taxon>50 kb inversion clade</taxon>
        <taxon>genistoids sensu lato</taxon>
        <taxon>core genistoids</taxon>
        <taxon>Crotalarieae</taxon>
        <taxon>Crotalaria</taxon>
    </lineage>
</organism>
<dbReference type="AlphaFoldDB" id="A0AAN9EFK6"/>
<name>A0AAN9EFK6_CROPI</name>
<proteinExistence type="predicted"/>
<gene>
    <name evidence="1" type="ORF">RIF29_28834</name>
</gene>
<protein>
    <submittedName>
        <fullName evidence="1">Uncharacterized protein</fullName>
    </submittedName>
</protein>
<accession>A0AAN9EFK6</accession>
<sequence>MLREGQEKENCGLCCDGKGIVIWPCEQVAHGIIATMLEIMMEKIKLDNPEYMKVLVLSENDGRFDDAEEVLELKEVQAEDSNQ</sequence>
<dbReference type="Proteomes" id="UP001372338">
    <property type="component" value="Unassembled WGS sequence"/>
</dbReference>